<organism evidence="4 5">
    <name type="scientific">Deinococcus roseus</name>
    <dbReference type="NCBI Taxonomy" id="392414"/>
    <lineage>
        <taxon>Bacteria</taxon>
        <taxon>Thermotogati</taxon>
        <taxon>Deinococcota</taxon>
        <taxon>Deinococci</taxon>
        <taxon>Deinococcales</taxon>
        <taxon>Deinococcaceae</taxon>
        <taxon>Deinococcus</taxon>
    </lineage>
</organism>
<reference evidence="5" key="1">
    <citation type="journal article" date="2019" name="Int. J. Syst. Evol. Microbiol.">
        <title>The Global Catalogue of Microorganisms (GCM) 10K type strain sequencing project: providing services to taxonomists for standard genome sequencing and annotation.</title>
        <authorList>
            <consortium name="The Broad Institute Genomics Platform"/>
            <consortium name="The Broad Institute Genome Sequencing Center for Infectious Disease"/>
            <person name="Wu L."/>
            <person name="Ma J."/>
        </authorList>
    </citation>
    <scope>NUCLEOTIDE SEQUENCE [LARGE SCALE GENOMIC DNA]</scope>
    <source>
        <strain evidence="5">JCM 14370</strain>
    </source>
</reference>
<dbReference type="InterPro" id="IPR002938">
    <property type="entry name" value="FAD-bd"/>
</dbReference>
<dbReference type="PANTHER" id="PTHR13789">
    <property type="entry name" value="MONOOXYGENASE"/>
    <property type="match status" value="1"/>
</dbReference>
<evidence type="ECO:0000256" key="1">
    <source>
        <dbReference type="ARBA" id="ARBA00023002"/>
    </source>
</evidence>
<protein>
    <submittedName>
        <fullName evidence="4">FAD-dependent oxidoreductase</fullName>
    </submittedName>
</protein>
<dbReference type="Pfam" id="PF01494">
    <property type="entry name" value="FAD_binding_3"/>
    <property type="match status" value="1"/>
</dbReference>
<dbReference type="Gene3D" id="3.50.50.60">
    <property type="entry name" value="FAD/NAD(P)-binding domain"/>
    <property type="match status" value="1"/>
</dbReference>
<accession>A0ABQ2CZV4</accession>
<name>A0ABQ2CZV4_9DEIO</name>
<sequence length="402" mass="44102">MKPDTLIIVVGAGIAGPTLGMALQQAGFQPTLYESSAETAEGIGAFLTLSTNGIQALRVIRADLPVLKRGFATPELTLRSHTGKFLGKTSTGTPLPDGTSSHTLKRADLYEALYQEALRRGVRFVHGKHLVDATETPEGVTAHFSDGSTATGDLLIGSDGVHSVLRSVIDLHAPRPTYSGLLTTGGYVQNVKVDVPVGSYEMIYGQKGFFGYAPAPNGEVWWFANVPWPREPARGEVECLGSEHWKQHLLQLHAKDQGPILDVLHHTDHLMTMKAIHMLPHLPHWQKGRMLVIGDAAHAPSPSSGQGAALAIEDAVVLAQCLRDAETAEQAFALFEKTRRQRIERIIRWAARINNSKAAGPLGSWFRDLLMPTAMKWLEKSDSQRFIFDHQIHWDTRMNPTV</sequence>
<gene>
    <name evidence="4" type="ORF">GCM10008938_23730</name>
</gene>
<dbReference type="PANTHER" id="PTHR13789:SF309">
    <property type="entry name" value="PUTATIVE (AFU_ORTHOLOGUE AFUA_6G14510)-RELATED"/>
    <property type="match status" value="1"/>
</dbReference>
<dbReference type="SUPFAM" id="SSF51905">
    <property type="entry name" value="FAD/NAD(P)-binding domain"/>
    <property type="match status" value="1"/>
</dbReference>
<keyword evidence="1" id="KW-0560">Oxidoreductase</keyword>
<dbReference type="PRINTS" id="PR00420">
    <property type="entry name" value="RNGMNOXGNASE"/>
</dbReference>
<dbReference type="EMBL" id="BMOD01000007">
    <property type="protein sequence ID" value="GGJ36955.1"/>
    <property type="molecule type" value="Genomic_DNA"/>
</dbReference>
<feature type="domain" description="FAD-binding" evidence="3">
    <location>
        <begin position="5"/>
        <end position="349"/>
    </location>
</feature>
<dbReference type="Proteomes" id="UP000632222">
    <property type="component" value="Unassembled WGS sequence"/>
</dbReference>
<dbReference type="InterPro" id="IPR036188">
    <property type="entry name" value="FAD/NAD-bd_sf"/>
</dbReference>
<proteinExistence type="predicted"/>
<evidence type="ECO:0000313" key="4">
    <source>
        <dbReference type="EMBL" id="GGJ36955.1"/>
    </source>
</evidence>
<evidence type="ECO:0000259" key="3">
    <source>
        <dbReference type="Pfam" id="PF01494"/>
    </source>
</evidence>
<evidence type="ECO:0000256" key="2">
    <source>
        <dbReference type="ARBA" id="ARBA00023033"/>
    </source>
</evidence>
<dbReference type="InterPro" id="IPR050493">
    <property type="entry name" value="FAD-dep_Monooxygenase_BioMet"/>
</dbReference>
<keyword evidence="5" id="KW-1185">Reference proteome</keyword>
<comment type="caution">
    <text evidence="4">The sequence shown here is derived from an EMBL/GenBank/DDBJ whole genome shotgun (WGS) entry which is preliminary data.</text>
</comment>
<evidence type="ECO:0000313" key="5">
    <source>
        <dbReference type="Proteomes" id="UP000632222"/>
    </source>
</evidence>
<dbReference type="RefSeq" id="WP_189002895.1">
    <property type="nucleotide sequence ID" value="NZ_BMOD01000007.1"/>
</dbReference>
<keyword evidence="2" id="KW-0503">Monooxygenase</keyword>